<dbReference type="KEGG" id="mzi:HWN40_00460"/>
<keyword evidence="1" id="KW-1133">Transmembrane helix</keyword>
<feature type="transmembrane region" description="Helical" evidence="1">
    <location>
        <begin position="12"/>
        <end position="31"/>
    </location>
</feature>
<name>A0A7D5ECE5_9EURY</name>
<feature type="transmembrane region" description="Helical" evidence="1">
    <location>
        <begin position="180"/>
        <end position="200"/>
    </location>
</feature>
<dbReference type="EMBL" id="CP058215">
    <property type="protein sequence ID" value="QLC48854.1"/>
    <property type="molecule type" value="Genomic_DNA"/>
</dbReference>
<feature type="transmembrane region" description="Helical" evidence="1">
    <location>
        <begin position="212"/>
        <end position="234"/>
    </location>
</feature>
<keyword evidence="1" id="KW-0472">Membrane</keyword>
<keyword evidence="3" id="KW-1185">Reference proteome</keyword>
<dbReference type="AlphaFoldDB" id="A0A7D5ECE5"/>
<dbReference type="Pfam" id="PF07758">
    <property type="entry name" value="DUF1614"/>
    <property type="match status" value="1"/>
</dbReference>
<dbReference type="OrthoDB" id="46118at2157"/>
<feature type="transmembrane region" description="Helical" evidence="1">
    <location>
        <begin position="125"/>
        <end position="144"/>
    </location>
</feature>
<accession>A0A7D5ECE5</accession>
<proteinExistence type="predicted"/>
<protein>
    <submittedName>
        <fullName evidence="2">DUF1614 domain-containing protein</fullName>
    </submittedName>
</protein>
<feature type="transmembrane region" description="Helical" evidence="1">
    <location>
        <begin position="156"/>
        <end position="174"/>
    </location>
</feature>
<reference evidence="2 3" key="1">
    <citation type="submission" date="2020-06" db="EMBL/GenBank/DDBJ databases">
        <title>Methanolobus halotolerans sp. nov., isolated from a saline lake Tus in Siberia.</title>
        <authorList>
            <person name="Shen Y."/>
            <person name="Chen S.-C."/>
            <person name="Lai M.-C."/>
            <person name="Huang H.-H."/>
            <person name="Chiu H.-H."/>
            <person name="Tang S.-L."/>
            <person name="Rogozin D.Y."/>
            <person name="Degermendzhy A.G."/>
        </authorList>
    </citation>
    <scope>NUCLEOTIDE SEQUENCE [LARGE SCALE GENOMIC DNA]</scope>
    <source>
        <strain evidence="2 3">DSM 21339</strain>
    </source>
</reference>
<dbReference type="InterPro" id="IPR011672">
    <property type="entry name" value="DUF1614"/>
</dbReference>
<dbReference type="RefSeq" id="WP_176963917.1">
    <property type="nucleotide sequence ID" value="NZ_CP058215.1"/>
</dbReference>
<organism evidence="2 3">
    <name type="scientific">Methanolobus zinderi</name>
    <dbReference type="NCBI Taxonomy" id="536044"/>
    <lineage>
        <taxon>Archaea</taxon>
        <taxon>Methanobacteriati</taxon>
        <taxon>Methanobacteriota</taxon>
        <taxon>Stenosarchaea group</taxon>
        <taxon>Methanomicrobia</taxon>
        <taxon>Methanosarcinales</taxon>
        <taxon>Methanosarcinaceae</taxon>
        <taxon>Methanolobus</taxon>
    </lineage>
</organism>
<evidence type="ECO:0000256" key="1">
    <source>
        <dbReference type="SAM" id="Phobius"/>
    </source>
</evidence>
<dbReference type="GeneID" id="55820101"/>
<evidence type="ECO:0000313" key="3">
    <source>
        <dbReference type="Proteomes" id="UP000509594"/>
    </source>
</evidence>
<feature type="transmembrane region" description="Helical" evidence="1">
    <location>
        <begin position="101"/>
        <end position="119"/>
    </location>
</feature>
<gene>
    <name evidence="2" type="ORF">HWN40_00460</name>
</gene>
<dbReference type="Proteomes" id="UP000509594">
    <property type="component" value="Chromosome"/>
</dbReference>
<sequence length="235" mass="25064">MRHRIFYHPLKFIFTVILVILLAFSISILFFGLASTAFARIGFSWSDAFVLLFLSLLGSNINIPLTTIESETPIENHRFVKVFGVSYRVPFKETFKTKTTLAINVGGAIIPALVSFYLLSLFPEAIQYSIYATAIVAVISKIIARPVKGVGIVSPAFIPPIAAALSSMLVVSMAGASRDMLFITAYVSGTMGTLIGADLLNLRAISKIGAPVASIGGAGTFDGVFLAGVIAVLLL</sequence>
<evidence type="ECO:0000313" key="2">
    <source>
        <dbReference type="EMBL" id="QLC48854.1"/>
    </source>
</evidence>
<keyword evidence="1" id="KW-0812">Transmembrane</keyword>